<organism evidence="2 3">
    <name type="scientific">Paenibacillus beijingensis</name>
    <dbReference type="NCBI Taxonomy" id="1126833"/>
    <lineage>
        <taxon>Bacteria</taxon>
        <taxon>Bacillati</taxon>
        <taxon>Bacillota</taxon>
        <taxon>Bacilli</taxon>
        <taxon>Bacillales</taxon>
        <taxon>Paenibacillaceae</taxon>
        <taxon>Paenibacillus</taxon>
    </lineage>
</organism>
<gene>
    <name evidence="2" type="ORF">VN24_17950</name>
</gene>
<dbReference type="Proteomes" id="UP000032633">
    <property type="component" value="Chromosome"/>
</dbReference>
<dbReference type="AlphaFoldDB" id="A0A0D5NMD6"/>
<sequence>MPLFFEDVNVTFSDGPLPGEADIAIALTAELGPVEEQQISLEASAQKNILSTGASLHSRQRRVYTAAVPEDEHRKVLKQSLSRVLLDVLQQHTGLVQPWGILTGISPTKLLHERMCRGADPAAYQAGTAGGLPDKRRKNRVDGRNRGTAAGGHS</sequence>
<dbReference type="EMBL" id="CP011058">
    <property type="protein sequence ID" value="AJY76098.1"/>
    <property type="molecule type" value="Genomic_DNA"/>
</dbReference>
<proteinExistence type="predicted"/>
<dbReference type="KEGG" id="pbj:VN24_17950"/>
<evidence type="ECO:0000313" key="2">
    <source>
        <dbReference type="EMBL" id="AJY76098.1"/>
    </source>
</evidence>
<accession>A0A0D5NMD6</accession>
<dbReference type="RefSeq" id="WP_045671526.1">
    <property type="nucleotide sequence ID" value="NZ_CP011058.1"/>
</dbReference>
<dbReference type="OrthoDB" id="9808022at2"/>
<dbReference type="HOGENOM" id="CLU_1702510_0_0_9"/>
<feature type="region of interest" description="Disordered" evidence="1">
    <location>
        <begin position="123"/>
        <end position="154"/>
    </location>
</feature>
<evidence type="ECO:0000313" key="3">
    <source>
        <dbReference type="Proteomes" id="UP000032633"/>
    </source>
</evidence>
<evidence type="ECO:0000256" key="1">
    <source>
        <dbReference type="SAM" id="MobiDB-lite"/>
    </source>
</evidence>
<keyword evidence="3" id="KW-1185">Reference proteome</keyword>
<reference evidence="3" key="2">
    <citation type="submission" date="2015-03" db="EMBL/GenBank/DDBJ databases">
        <title>Genome sequence of Paenibacillus beijingensis strain DSM 24997T.</title>
        <authorList>
            <person name="Kwak Y."/>
            <person name="Shin J.-H."/>
        </authorList>
    </citation>
    <scope>NUCLEOTIDE SEQUENCE [LARGE SCALE GENOMIC DNA]</scope>
    <source>
        <strain evidence="3">DSM 24997</strain>
    </source>
</reference>
<dbReference type="PATRIC" id="fig|1126833.4.peg.3944"/>
<name>A0A0D5NMD6_9BACL</name>
<reference evidence="2 3" key="1">
    <citation type="journal article" date="2015" name="J. Biotechnol.">
        <title>Complete genome sequence of Paenibacillus beijingensis 7188(T) (=DSM 24997(T)), a novel rhizobacterium from jujube garden soil.</title>
        <authorList>
            <person name="Kwak Y."/>
            <person name="Shin J.H."/>
        </authorList>
    </citation>
    <scope>NUCLEOTIDE SEQUENCE [LARGE SCALE GENOMIC DNA]</scope>
    <source>
        <strain evidence="2 3">DSM 24997</strain>
    </source>
</reference>
<dbReference type="STRING" id="1126833.VN24_17950"/>
<protein>
    <submittedName>
        <fullName evidence="2">Uncharacterized protein</fullName>
    </submittedName>
</protein>